<dbReference type="EC" id="2.6.1.85" evidence="3"/>
<name>A5EXL8_DICNV</name>
<dbReference type="PRINTS" id="PR00099">
    <property type="entry name" value="CPSGATASE"/>
</dbReference>
<dbReference type="NCBIfam" id="TIGR00566">
    <property type="entry name" value="trpG_papA"/>
    <property type="match status" value="1"/>
</dbReference>
<dbReference type="InterPro" id="IPR006221">
    <property type="entry name" value="TrpG/PapA_dom"/>
</dbReference>
<protein>
    <submittedName>
        <fullName evidence="3">Para-aminobenzoate synthetase, component II</fullName>
        <ecNumber evidence="3">2.6.1.85</ecNumber>
    </submittedName>
</protein>
<dbReference type="InterPro" id="IPR017926">
    <property type="entry name" value="GATASE"/>
</dbReference>
<dbReference type="STRING" id="246195.DNO_1127"/>
<dbReference type="AlphaFoldDB" id="A5EXL8"/>
<reference evidence="3 4" key="1">
    <citation type="journal article" date="2007" name="Nat. Biotechnol.">
        <title>Genome sequence and identification of candidate vaccine antigens from the animal pathogen Dichelobacter nodosus.</title>
        <authorList>
            <person name="Myers G.S."/>
            <person name="Parker D."/>
            <person name="Al-Hasani K."/>
            <person name="Kennan R.M."/>
            <person name="Seemann T."/>
            <person name="Ren Q."/>
            <person name="Badger J.H."/>
            <person name="Selengut J.D."/>
            <person name="Deboy R.T."/>
            <person name="Tettelin H."/>
            <person name="Boyce J.D."/>
            <person name="McCarl V.P."/>
            <person name="Han X."/>
            <person name="Nelson W.C."/>
            <person name="Madupu R."/>
            <person name="Mohamoud Y."/>
            <person name="Holley T."/>
            <person name="Fedorova N."/>
            <person name="Khouri H."/>
            <person name="Bottomley S.P."/>
            <person name="Whittington R.J."/>
            <person name="Adler B."/>
            <person name="Songer J.G."/>
            <person name="Rood J.I."/>
            <person name="Paulsen I.T."/>
        </authorList>
    </citation>
    <scope>NUCLEOTIDE SEQUENCE [LARGE SCALE GENOMIC DNA]</scope>
    <source>
        <strain evidence="3 4">VCS1703A</strain>
    </source>
</reference>
<dbReference type="GO" id="GO:0000162">
    <property type="term" value="P:L-tryptophan biosynthetic process"/>
    <property type="evidence" value="ECO:0007669"/>
    <property type="project" value="TreeGrafter"/>
</dbReference>
<dbReference type="HOGENOM" id="CLU_014340_1_2_6"/>
<dbReference type="KEGG" id="dno:DNO_1127"/>
<dbReference type="GO" id="GO:0004049">
    <property type="term" value="F:anthranilate synthase activity"/>
    <property type="evidence" value="ECO:0007669"/>
    <property type="project" value="TreeGrafter"/>
</dbReference>
<dbReference type="GO" id="GO:0046654">
    <property type="term" value="P:tetrahydrofolate biosynthetic process"/>
    <property type="evidence" value="ECO:0007669"/>
    <property type="project" value="TreeGrafter"/>
</dbReference>
<dbReference type="PRINTS" id="PR00097">
    <property type="entry name" value="ANTSNTHASEII"/>
</dbReference>
<feature type="domain" description="Glutamine amidotransferase" evidence="2">
    <location>
        <begin position="42"/>
        <end position="229"/>
    </location>
</feature>
<keyword evidence="1" id="KW-0315">Glutamine amidotransferase</keyword>
<organism evidence="3 4">
    <name type="scientific">Dichelobacter nodosus (strain VCS1703A)</name>
    <dbReference type="NCBI Taxonomy" id="246195"/>
    <lineage>
        <taxon>Bacteria</taxon>
        <taxon>Pseudomonadati</taxon>
        <taxon>Pseudomonadota</taxon>
        <taxon>Gammaproteobacteria</taxon>
        <taxon>Cardiobacteriales</taxon>
        <taxon>Cardiobacteriaceae</taxon>
        <taxon>Dichelobacter</taxon>
    </lineage>
</organism>
<dbReference type="FunFam" id="3.40.50.880:FF:000003">
    <property type="entry name" value="Anthranilate synthase component II"/>
    <property type="match status" value="1"/>
</dbReference>
<gene>
    <name evidence="3" type="ordered locus">DNO_1127</name>
</gene>
<dbReference type="eggNOG" id="COG0512">
    <property type="taxonomic scope" value="Bacteria"/>
</dbReference>
<dbReference type="InterPro" id="IPR050472">
    <property type="entry name" value="Anth_synth/Amidotransfase"/>
</dbReference>
<keyword evidence="3" id="KW-0032">Aminotransferase</keyword>
<dbReference type="Proteomes" id="UP000000248">
    <property type="component" value="Chromosome"/>
</dbReference>
<dbReference type="PANTHER" id="PTHR43418">
    <property type="entry name" value="MULTIFUNCTIONAL TRYPTOPHAN BIOSYNTHESIS PROTEIN-RELATED"/>
    <property type="match status" value="1"/>
</dbReference>
<keyword evidence="3" id="KW-0808">Transferase</keyword>
<dbReference type="InterPro" id="IPR029062">
    <property type="entry name" value="Class_I_gatase-like"/>
</dbReference>
<accession>A5EXL8</accession>
<dbReference type="GO" id="GO:0005829">
    <property type="term" value="C:cytosol"/>
    <property type="evidence" value="ECO:0007669"/>
    <property type="project" value="TreeGrafter"/>
</dbReference>
<evidence type="ECO:0000256" key="1">
    <source>
        <dbReference type="ARBA" id="ARBA00022962"/>
    </source>
</evidence>
<keyword evidence="4" id="KW-1185">Reference proteome</keyword>
<dbReference type="MEROPS" id="C26.955"/>
<dbReference type="SUPFAM" id="SSF52317">
    <property type="entry name" value="Class I glutamine amidotransferase-like"/>
    <property type="match status" value="1"/>
</dbReference>
<evidence type="ECO:0000313" key="4">
    <source>
        <dbReference type="Proteomes" id="UP000000248"/>
    </source>
</evidence>
<dbReference type="GO" id="GO:0046820">
    <property type="term" value="F:4-amino-4-deoxychorismate synthase activity"/>
    <property type="evidence" value="ECO:0007669"/>
    <property type="project" value="UniProtKB-EC"/>
</dbReference>
<dbReference type="PRINTS" id="PR00096">
    <property type="entry name" value="GATASE"/>
</dbReference>
<dbReference type="Pfam" id="PF00117">
    <property type="entry name" value="GATase"/>
    <property type="match status" value="1"/>
</dbReference>
<dbReference type="PROSITE" id="PS51273">
    <property type="entry name" value="GATASE_TYPE_1"/>
    <property type="match status" value="1"/>
</dbReference>
<dbReference type="PANTHER" id="PTHR43418:SF4">
    <property type="entry name" value="MULTIFUNCTIONAL TRYPTOPHAN BIOSYNTHESIS PROTEIN"/>
    <property type="match status" value="1"/>
</dbReference>
<dbReference type="CDD" id="cd01743">
    <property type="entry name" value="GATase1_Anthranilate_Synthase"/>
    <property type="match status" value="1"/>
</dbReference>
<proteinExistence type="predicted"/>
<dbReference type="EMBL" id="CP000513">
    <property type="protein sequence ID" value="ABQ14292.1"/>
    <property type="molecule type" value="Genomic_DNA"/>
</dbReference>
<evidence type="ECO:0000313" key="3">
    <source>
        <dbReference type="EMBL" id="ABQ14292.1"/>
    </source>
</evidence>
<dbReference type="Gene3D" id="3.40.50.880">
    <property type="match status" value="1"/>
</dbReference>
<sequence length="238" mass="26559">MRFRINAISQLKWLVSLISIWERLCYDSVSFFRTIVGKTVLLIIDNYDSFTYNLAQYFMELGEQILVEKNDAITPVDIENLAPTAIVISPGPCSPKEAGISNAVIAHFAGVIPIFGVCLGHQCIAEVFGGKVVGAHQVCHGKVSPVCHHHGGVFRHLPNPLTVARYHSLVVDKDSLPKAFEITAWIEDDRENVIMGIRHKTLPIEGVQFHPESFLSEAGHDLLKNFLMDVQVFNRENV</sequence>
<evidence type="ECO:0000259" key="2">
    <source>
        <dbReference type="Pfam" id="PF00117"/>
    </source>
</evidence>